<comment type="caution">
    <text evidence="2">The sequence shown here is derived from an EMBL/GenBank/DDBJ whole genome shotgun (WGS) entry which is preliminary data.</text>
</comment>
<evidence type="ECO:0000256" key="1">
    <source>
        <dbReference type="SAM" id="Phobius"/>
    </source>
</evidence>
<accession>A0A242M5W6</accession>
<dbReference type="SUPFAM" id="SSF51004">
    <property type="entry name" value="C-terminal (heme d1) domain of cytochrome cd1-nitrite reductase"/>
    <property type="match status" value="1"/>
</dbReference>
<keyword evidence="1" id="KW-1133">Transmembrane helix</keyword>
<dbReference type="Gene3D" id="2.130.10.10">
    <property type="entry name" value="YVTN repeat-like/Quinoprotein amine dehydrogenase"/>
    <property type="match status" value="1"/>
</dbReference>
<reference evidence="2 3" key="1">
    <citation type="submission" date="2017-03" db="EMBL/GenBank/DDBJ databases">
        <title>Genome analysis of strain PAMC 26577.</title>
        <authorList>
            <person name="Oh H.-M."/>
            <person name="Yang J.-A."/>
        </authorList>
    </citation>
    <scope>NUCLEOTIDE SEQUENCE [LARGE SCALE GENOMIC DNA]</scope>
    <source>
        <strain evidence="2 3">PAMC 26577</strain>
    </source>
</reference>
<dbReference type="EMBL" id="NBTZ01000159">
    <property type="protein sequence ID" value="OTP66586.1"/>
    <property type="molecule type" value="Genomic_DNA"/>
</dbReference>
<dbReference type="InterPro" id="IPR015943">
    <property type="entry name" value="WD40/YVTN_repeat-like_dom_sf"/>
</dbReference>
<dbReference type="InterPro" id="IPR051200">
    <property type="entry name" value="Host-pathogen_enzymatic-act"/>
</dbReference>
<dbReference type="AlphaFoldDB" id="A0A242M5W6"/>
<proteinExistence type="predicted"/>
<dbReference type="InterPro" id="IPR011048">
    <property type="entry name" value="Haem_d1_sf"/>
</dbReference>
<organism evidence="2 3">
    <name type="scientific">Caballeronia sordidicola</name>
    <name type="common">Burkholderia sordidicola</name>
    <dbReference type="NCBI Taxonomy" id="196367"/>
    <lineage>
        <taxon>Bacteria</taxon>
        <taxon>Pseudomonadati</taxon>
        <taxon>Pseudomonadota</taxon>
        <taxon>Betaproteobacteria</taxon>
        <taxon>Burkholderiales</taxon>
        <taxon>Burkholderiaceae</taxon>
        <taxon>Caballeronia</taxon>
    </lineage>
</organism>
<dbReference type="RefSeq" id="WP_144029476.1">
    <property type="nucleotide sequence ID" value="NZ_NBTZ01000159.1"/>
</dbReference>
<dbReference type="Proteomes" id="UP000195221">
    <property type="component" value="Unassembled WGS sequence"/>
</dbReference>
<evidence type="ECO:0000313" key="3">
    <source>
        <dbReference type="Proteomes" id="UP000195221"/>
    </source>
</evidence>
<protein>
    <submittedName>
        <fullName evidence="2">Collagen triple helix repeat domain protein</fullName>
    </submittedName>
</protein>
<evidence type="ECO:0000313" key="2">
    <source>
        <dbReference type="EMBL" id="OTP66586.1"/>
    </source>
</evidence>
<dbReference type="PANTHER" id="PTHR47197:SF3">
    <property type="entry name" value="DIHYDRO-HEME D1 DEHYDROGENASE"/>
    <property type="match status" value="1"/>
</dbReference>
<sequence>MPDEIQIHKSTNHPTGFRVRPVISRIGGFLVMSALAILLLLVAYLSYVGQPSFGPSMKFEGFIELPKDNLINIFDYMAISDRTILVGNILSGSVVKVRLPDDSSGPLGVVSEQEGEGNAHGIAVVPNANKAFVTRSGKNVVDVFEVSSLRMTGRIPVSDDADAILYDSASGMIYVANGTLKLATVIDPVNLKAVATIPFGAELEFAAADVKHGLVYQNLHNTNEIAAVNLKTDSIVGRWPLTSCIGPSGLALDPSQEYLYAVCSGNSQMVVFSILEHRVIASVAVGGQAGLRRVGSRAPPHLFCWSTGCDDGH</sequence>
<keyword evidence="1" id="KW-0472">Membrane</keyword>
<feature type="transmembrane region" description="Helical" evidence="1">
    <location>
        <begin position="26"/>
        <end position="47"/>
    </location>
</feature>
<gene>
    <name evidence="2" type="ORF">PAMC26577_37490</name>
</gene>
<keyword evidence="1" id="KW-0812">Transmembrane</keyword>
<dbReference type="PANTHER" id="PTHR47197">
    <property type="entry name" value="PROTEIN NIRF"/>
    <property type="match status" value="1"/>
</dbReference>
<name>A0A242M5W6_CABSO</name>
<keyword evidence="2" id="KW-0176">Collagen</keyword>